<dbReference type="AlphaFoldDB" id="A0A9J6FU11"/>
<dbReference type="VEuPathDB" id="VectorBase:HLOH_051606"/>
<evidence type="ECO:0000313" key="1">
    <source>
        <dbReference type="EMBL" id="KAH9366581.1"/>
    </source>
</evidence>
<keyword evidence="2" id="KW-1185">Reference proteome</keyword>
<dbReference type="OrthoDB" id="6513398at2759"/>
<accession>A0A9J6FU11</accession>
<sequence length="82" mass="8617">MALGGVVPSFAGDGWGFLQDFLHALEQAGRLGGWNDSQLMGIALCKMVGAAYDFALPDKAVAAATKLSDFKALATKRVDTEL</sequence>
<comment type="caution">
    <text evidence="1">The sequence shown here is derived from an EMBL/GenBank/DDBJ whole genome shotgun (WGS) entry which is preliminary data.</text>
</comment>
<dbReference type="Proteomes" id="UP000821853">
    <property type="component" value="Chromosome 2"/>
</dbReference>
<reference evidence="1 2" key="1">
    <citation type="journal article" date="2020" name="Cell">
        <title>Large-Scale Comparative Analyses of Tick Genomes Elucidate Their Genetic Diversity and Vector Capacities.</title>
        <authorList>
            <consortium name="Tick Genome and Microbiome Consortium (TIGMIC)"/>
            <person name="Jia N."/>
            <person name="Wang J."/>
            <person name="Shi W."/>
            <person name="Du L."/>
            <person name="Sun Y."/>
            <person name="Zhan W."/>
            <person name="Jiang J.F."/>
            <person name="Wang Q."/>
            <person name="Zhang B."/>
            <person name="Ji P."/>
            <person name="Bell-Sakyi L."/>
            <person name="Cui X.M."/>
            <person name="Yuan T.T."/>
            <person name="Jiang B.G."/>
            <person name="Yang W.F."/>
            <person name="Lam T.T."/>
            <person name="Chang Q.C."/>
            <person name="Ding S.J."/>
            <person name="Wang X.J."/>
            <person name="Zhu J.G."/>
            <person name="Ruan X.D."/>
            <person name="Zhao L."/>
            <person name="Wei J.T."/>
            <person name="Ye R.Z."/>
            <person name="Que T.C."/>
            <person name="Du C.H."/>
            <person name="Zhou Y.H."/>
            <person name="Cheng J.X."/>
            <person name="Dai P.F."/>
            <person name="Guo W.B."/>
            <person name="Han X.H."/>
            <person name="Huang E.J."/>
            <person name="Li L.F."/>
            <person name="Wei W."/>
            <person name="Gao Y.C."/>
            <person name="Liu J.Z."/>
            <person name="Shao H.Z."/>
            <person name="Wang X."/>
            <person name="Wang C.C."/>
            <person name="Yang T.C."/>
            <person name="Huo Q.B."/>
            <person name="Li W."/>
            <person name="Chen H.Y."/>
            <person name="Chen S.E."/>
            <person name="Zhou L.G."/>
            <person name="Ni X.B."/>
            <person name="Tian J.H."/>
            <person name="Sheng Y."/>
            <person name="Liu T."/>
            <person name="Pan Y.S."/>
            <person name="Xia L.Y."/>
            <person name="Li J."/>
            <person name="Zhao F."/>
            <person name="Cao W.C."/>
        </authorList>
    </citation>
    <scope>NUCLEOTIDE SEQUENCE [LARGE SCALE GENOMIC DNA]</scope>
    <source>
        <strain evidence="1">HaeL-2018</strain>
    </source>
</reference>
<organism evidence="1 2">
    <name type="scientific">Haemaphysalis longicornis</name>
    <name type="common">Bush tick</name>
    <dbReference type="NCBI Taxonomy" id="44386"/>
    <lineage>
        <taxon>Eukaryota</taxon>
        <taxon>Metazoa</taxon>
        <taxon>Ecdysozoa</taxon>
        <taxon>Arthropoda</taxon>
        <taxon>Chelicerata</taxon>
        <taxon>Arachnida</taxon>
        <taxon>Acari</taxon>
        <taxon>Parasitiformes</taxon>
        <taxon>Ixodida</taxon>
        <taxon>Ixodoidea</taxon>
        <taxon>Ixodidae</taxon>
        <taxon>Haemaphysalinae</taxon>
        <taxon>Haemaphysalis</taxon>
    </lineage>
</organism>
<dbReference type="EMBL" id="JABSTR010000004">
    <property type="protein sequence ID" value="KAH9366581.1"/>
    <property type="molecule type" value="Genomic_DNA"/>
</dbReference>
<proteinExistence type="predicted"/>
<protein>
    <submittedName>
        <fullName evidence="1">Uncharacterized protein</fullName>
    </submittedName>
</protein>
<name>A0A9J6FU11_HAELO</name>
<evidence type="ECO:0000313" key="2">
    <source>
        <dbReference type="Proteomes" id="UP000821853"/>
    </source>
</evidence>
<gene>
    <name evidence="1" type="ORF">HPB48_003490</name>
</gene>